<feature type="active site" evidence="5 6">
    <location>
        <position position="79"/>
    </location>
</feature>
<keyword evidence="2 6" id="KW-0645">Protease</keyword>
<proteinExistence type="inferred from homology"/>
<evidence type="ECO:0000313" key="9">
    <source>
        <dbReference type="Proteomes" id="UP000663879"/>
    </source>
</evidence>
<dbReference type="InterPro" id="IPR001300">
    <property type="entry name" value="Peptidase_C2_calpain_cat"/>
</dbReference>
<dbReference type="EMBL" id="CAJNOC010000071">
    <property type="protein sequence ID" value="CAF0712164.1"/>
    <property type="molecule type" value="Genomic_DNA"/>
</dbReference>
<dbReference type="InterPro" id="IPR022684">
    <property type="entry name" value="Calpain_cysteine_protease"/>
</dbReference>
<evidence type="ECO:0000256" key="3">
    <source>
        <dbReference type="ARBA" id="ARBA00022801"/>
    </source>
</evidence>
<feature type="active site" evidence="5 6">
    <location>
        <position position="239"/>
    </location>
</feature>
<evidence type="ECO:0000256" key="4">
    <source>
        <dbReference type="ARBA" id="ARBA00022807"/>
    </source>
</evidence>
<comment type="caution">
    <text evidence="8">The sequence shown here is derived from an EMBL/GenBank/DDBJ whole genome shotgun (WGS) entry which is preliminary data.</text>
</comment>
<dbReference type="PROSITE" id="PS00139">
    <property type="entry name" value="THIOL_PROTEASE_CYS"/>
    <property type="match status" value="1"/>
</dbReference>
<protein>
    <recommendedName>
        <fullName evidence="7">Calpain catalytic domain-containing protein</fullName>
    </recommendedName>
</protein>
<dbReference type="CDD" id="cd00044">
    <property type="entry name" value="CysPc"/>
    <property type="match status" value="1"/>
</dbReference>
<dbReference type="GO" id="GO:0004198">
    <property type="term" value="F:calcium-dependent cysteine-type endopeptidase activity"/>
    <property type="evidence" value="ECO:0007669"/>
    <property type="project" value="InterPro"/>
</dbReference>
<reference evidence="8" key="1">
    <citation type="submission" date="2021-02" db="EMBL/GenBank/DDBJ databases">
        <authorList>
            <person name="Nowell W R."/>
        </authorList>
    </citation>
    <scope>NUCLEOTIDE SEQUENCE</scope>
    <source>
        <strain evidence="8">Ploen Becks lab</strain>
    </source>
</reference>
<dbReference type="InterPro" id="IPR036213">
    <property type="entry name" value="Calpain_III_sf"/>
</dbReference>
<evidence type="ECO:0000256" key="2">
    <source>
        <dbReference type="ARBA" id="ARBA00022670"/>
    </source>
</evidence>
<dbReference type="InterPro" id="IPR022682">
    <property type="entry name" value="Calpain_domain_III"/>
</dbReference>
<dbReference type="SUPFAM" id="SSF49758">
    <property type="entry name" value="Calpain large subunit, middle domain (domain III)"/>
    <property type="match status" value="1"/>
</dbReference>
<feature type="domain" description="Calpain catalytic" evidence="7">
    <location>
        <begin position="24"/>
        <end position="343"/>
    </location>
</feature>
<dbReference type="PANTHER" id="PTHR10183">
    <property type="entry name" value="CALPAIN"/>
    <property type="match status" value="1"/>
</dbReference>
<evidence type="ECO:0000256" key="5">
    <source>
        <dbReference type="PIRSR" id="PIRSR622684-1"/>
    </source>
</evidence>
<evidence type="ECO:0000313" key="8">
    <source>
        <dbReference type="EMBL" id="CAF0712164.1"/>
    </source>
</evidence>
<keyword evidence="9" id="KW-1185">Reference proteome</keyword>
<dbReference type="GO" id="GO:0005737">
    <property type="term" value="C:cytoplasm"/>
    <property type="evidence" value="ECO:0007669"/>
    <property type="project" value="TreeGrafter"/>
</dbReference>
<dbReference type="SMART" id="SM00720">
    <property type="entry name" value="calpain_III"/>
    <property type="match status" value="1"/>
</dbReference>
<gene>
    <name evidence="8" type="ORF">OXX778_LOCUS1182</name>
</gene>
<evidence type="ECO:0000256" key="6">
    <source>
        <dbReference type="PROSITE-ProRule" id="PRU00239"/>
    </source>
</evidence>
<dbReference type="PRINTS" id="PR00704">
    <property type="entry name" value="CALPAIN"/>
</dbReference>
<dbReference type="Gene3D" id="2.60.120.380">
    <property type="match status" value="1"/>
</dbReference>
<dbReference type="AlphaFoldDB" id="A0A813M6P9"/>
<keyword evidence="3 6" id="KW-0378">Hydrolase</keyword>
<dbReference type="Proteomes" id="UP000663879">
    <property type="component" value="Unassembled WGS sequence"/>
</dbReference>
<comment type="similarity">
    <text evidence="1">Belongs to the peptidase C2 family.</text>
</comment>
<organism evidence="8 9">
    <name type="scientific">Brachionus calyciflorus</name>
    <dbReference type="NCBI Taxonomy" id="104777"/>
    <lineage>
        <taxon>Eukaryota</taxon>
        <taxon>Metazoa</taxon>
        <taxon>Spiralia</taxon>
        <taxon>Gnathifera</taxon>
        <taxon>Rotifera</taxon>
        <taxon>Eurotatoria</taxon>
        <taxon>Monogononta</taxon>
        <taxon>Pseudotrocha</taxon>
        <taxon>Ploima</taxon>
        <taxon>Brachionidae</taxon>
        <taxon>Brachionus</taxon>
    </lineage>
</organism>
<dbReference type="Pfam" id="PF01067">
    <property type="entry name" value="Calpain_III"/>
    <property type="match status" value="1"/>
</dbReference>
<feature type="active site" evidence="5 6">
    <location>
        <position position="282"/>
    </location>
</feature>
<accession>A0A813M6P9</accession>
<evidence type="ECO:0000256" key="1">
    <source>
        <dbReference type="ARBA" id="ARBA00007623"/>
    </source>
</evidence>
<dbReference type="PROSITE" id="PS50203">
    <property type="entry name" value="CALPAIN_CAT"/>
    <property type="match status" value="1"/>
</dbReference>
<dbReference type="InterPro" id="IPR022683">
    <property type="entry name" value="Calpain_III"/>
</dbReference>
<dbReference type="InterPro" id="IPR000169">
    <property type="entry name" value="Pept_cys_AS"/>
</dbReference>
<dbReference type="Pfam" id="PF00648">
    <property type="entry name" value="Peptidase_C2"/>
    <property type="match status" value="1"/>
</dbReference>
<dbReference type="SUPFAM" id="SSF54001">
    <property type="entry name" value="Cysteine proteinases"/>
    <property type="match status" value="1"/>
</dbReference>
<dbReference type="Gene3D" id="3.90.70.10">
    <property type="entry name" value="Cysteine proteinases"/>
    <property type="match status" value="1"/>
</dbReference>
<name>A0A813M6P9_9BILA</name>
<dbReference type="InterPro" id="IPR038765">
    <property type="entry name" value="Papain-like_cys_pep_sf"/>
</dbReference>
<dbReference type="PANTHER" id="PTHR10183:SF379">
    <property type="entry name" value="CALPAIN-5"/>
    <property type="match status" value="1"/>
</dbReference>
<dbReference type="SMART" id="SM00230">
    <property type="entry name" value="CysPc"/>
    <property type="match status" value="1"/>
</dbReference>
<dbReference type="OrthoDB" id="424753at2759"/>
<dbReference type="GO" id="GO:0006508">
    <property type="term" value="P:proteolysis"/>
    <property type="evidence" value="ECO:0007669"/>
    <property type="project" value="UniProtKB-KW"/>
</dbReference>
<evidence type="ECO:0000259" key="7">
    <source>
        <dbReference type="PROSITE" id="PS50203"/>
    </source>
</evidence>
<sequence length="570" mass="67175">MFYKNFLNQNFSEIKQNCLKSGVLFEDDQFPADKNSISKKNNDEDLFIWKRPHEFITNPVFISEDTQNWYLNQGELGDCWLISGIAALSQNQDKFERIVPKDQNFNENYAGIFRFRFWLYGEWIEVVVDDRLPLKNDKLVYSRNLKNPNEMYGPLLEKAYAKINKGYFNLISGEINDSLTDFTGGLQENFQLKNQKDKDKLWKTILKYFDMKSMAGCAIDLPKNENESLYLENKLRTGHTYTVLKPIEIFYDDNLRKFELRVSRDEDLSKHKNRIRLLKLRNPWGHEIPWTGKWSQDSVEWKKLSNEIKEKIDFVSCQNDGLFFISFDDFLKYFDNLDFVHTNLSIFDNKVHNDDWKCEQFYGEWKIGVNSGGSSNSGNQNFFTNPKYILDLSSESRNVSFIISLMQTDNLTKREKLGKLKGSREALGVHIYKFLENNQVLKDSNIKFVDNTGLYIYKREINRKFELSPGVYLIIPTCFKKDVDMKYFIRFFSDSKDFKISPIELKYQNEEKINNSTGRINKPVQNLKSKNQKIVKKQYISDIEKGKNKTIGMHLTKLDHQDFSEACLVM</sequence>
<keyword evidence="4 6" id="KW-0788">Thiol protease</keyword>